<gene>
    <name evidence="1" type="ORF">BDZ94DRAFT_1151715</name>
</gene>
<dbReference type="EMBL" id="MU150229">
    <property type="protein sequence ID" value="KAF9469673.1"/>
    <property type="molecule type" value="Genomic_DNA"/>
</dbReference>
<evidence type="ECO:0000313" key="1">
    <source>
        <dbReference type="EMBL" id="KAF9469673.1"/>
    </source>
</evidence>
<comment type="caution">
    <text evidence="1">The sequence shown here is derived from an EMBL/GenBank/DDBJ whole genome shotgun (WGS) entry which is preliminary data.</text>
</comment>
<evidence type="ECO:0000313" key="2">
    <source>
        <dbReference type="Proteomes" id="UP000807353"/>
    </source>
</evidence>
<accession>A0A9P6CRJ6</accession>
<dbReference type="Proteomes" id="UP000807353">
    <property type="component" value="Unassembled WGS sequence"/>
</dbReference>
<dbReference type="Gene3D" id="3.80.10.10">
    <property type="entry name" value="Ribonuclease Inhibitor"/>
    <property type="match status" value="1"/>
</dbReference>
<dbReference type="AlphaFoldDB" id="A0A9P6CRJ6"/>
<dbReference type="SUPFAM" id="SSF52047">
    <property type="entry name" value="RNI-like"/>
    <property type="match status" value="1"/>
</dbReference>
<sequence length="431" mass="48973">MNIETGSQSILLRPRPYAQFSGTLLLLPLLPHRKPVKPLPSEIWTAIFAYALQHDGEEPSLAAPLLRVCKAFKEVALPLVYSHIRIRQTTTLEKFQKRLHSADQKWDSIRRIPYSTPGRWVQTLDLSNMTFVGQAQALQVDSLLTRIFPLVPFLTHFSMNPSFLLSRRAMSSLAEREGTTHICTLEGLSYVSPRFSAPGDDPLVKLLRSCINLEELEVIGQDPDPAELDFTFQDAEAAPPESFAPLDLSKLNTISLLSMYTSPLMTVLLYSPLPNLRKLTLTPYNDIPFPASLVSQLINVCGKTLRSLLLYTPKSWPTRLHPSPTTLLDTCPRLRHLSLEAPLPHIICTGTHPLQILSIPRPNAEFWGIFERILPQLPELYVLRTRDVRWLRKGMNSRAQEAGVQGEMREWRKRLARRGIRLLDADWNENE</sequence>
<organism evidence="1 2">
    <name type="scientific">Collybia nuda</name>
    <dbReference type="NCBI Taxonomy" id="64659"/>
    <lineage>
        <taxon>Eukaryota</taxon>
        <taxon>Fungi</taxon>
        <taxon>Dikarya</taxon>
        <taxon>Basidiomycota</taxon>
        <taxon>Agaricomycotina</taxon>
        <taxon>Agaricomycetes</taxon>
        <taxon>Agaricomycetidae</taxon>
        <taxon>Agaricales</taxon>
        <taxon>Tricholomatineae</taxon>
        <taxon>Clitocybaceae</taxon>
        <taxon>Collybia</taxon>
    </lineage>
</organism>
<protein>
    <recommendedName>
        <fullName evidence="3">F-box domain-containing protein</fullName>
    </recommendedName>
</protein>
<dbReference type="OrthoDB" id="2595178at2759"/>
<keyword evidence="2" id="KW-1185">Reference proteome</keyword>
<reference evidence="1" key="1">
    <citation type="submission" date="2020-11" db="EMBL/GenBank/DDBJ databases">
        <authorList>
            <consortium name="DOE Joint Genome Institute"/>
            <person name="Ahrendt S."/>
            <person name="Riley R."/>
            <person name="Andreopoulos W."/>
            <person name="Labutti K."/>
            <person name="Pangilinan J."/>
            <person name="Ruiz-Duenas F.J."/>
            <person name="Barrasa J.M."/>
            <person name="Sanchez-Garcia M."/>
            <person name="Camarero S."/>
            <person name="Miyauchi S."/>
            <person name="Serrano A."/>
            <person name="Linde D."/>
            <person name="Babiker R."/>
            <person name="Drula E."/>
            <person name="Ayuso-Fernandez I."/>
            <person name="Pacheco R."/>
            <person name="Padilla G."/>
            <person name="Ferreira P."/>
            <person name="Barriuso J."/>
            <person name="Kellner H."/>
            <person name="Castanera R."/>
            <person name="Alfaro M."/>
            <person name="Ramirez L."/>
            <person name="Pisabarro A.G."/>
            <person name="Kuo A."/>
            <person name="Tritt A."/>
            <person name="Lipzen A."/>
            <person name="He G."/>
            <person name="Yan M."/>
            <person name="Ng V."/>
            <person name="Cullen D."/>
            <person name="Martin F."/>
            <person name="Rosso M.-N."/>
            <person name="Henrissat B."/>
            <person name="Hibbett D."/>
            <person name="Martinez A.T."/>
            <person name="Grigoriev I.V."/>
        </authorList>
    </citation>
    <scope>NUCLEOTIDE SEQUENCE</scope>
    <source>
        <strain evidence="1">CBS 247.69</strain>
    </source>
</reference>
<proteinExistence type="predicted"/>
<dbReference type="InterPro" id="IPR032675">
    <property type="entry name" value="LRR_dom_sf"/>
</dbReference>
<evidence type="ECO:0008006" key="3">
    <source>
        <dbReference type="Google" id="ProtNLM"/>
    </source>
</evidence>
<name>A0A9P6CRJ6_9AGAR</name>